<dbReference type="OrthoDB" id="10045447at2759"/>
<gene>
    <name evidence="1" type="ORF">KQP761_LOCUS27142</name>
    <name evidence="2" type="ORF">MBJ925_LOCUS7437</name>
    <name evidence="3" type="ORF">SMN809_LOCUS3026</name>
</gene>
<reference evidence="2" key="1">
    <citation type="submission" date="2021-02" db="EMBL/GenBank/DDBJ databases">
        <authorList>
            <person name="Nowell W R."/>
        </authorList>
    </citation>
    <scope>NUCLEOTIDE SEQUENCE</scope>
</reference>
<proteinExistence type="predicted"/>
<evidence type="ECO:0000313" key="2">
    <source>
        <dbReference type="EMBL" id="CAF1983977.1"/>
    </source>
</evidence>
<evidence type="ECO:0000313" key="3">
    <source>
        <dbReference type="EMBL" id="CAF3833798.1"/>
    </source>
</evidence>
<evidence type="ECO:0000313" key="1">
    <source>
        <dbReference type="EMBL" id="CAF1636337.1"/>
    </source>
</evidence>
<accession>A0A816MHI0</accession>
<dbReference type="EMBL" id="CAJOBI010000597">
    <property type="protein sequence ID" value="CAF3833798.1"/>
    <property type="molecule type" value="Genomic_DNA"/>
</dbReference>
<organism evidence="2 4">
    <name type="scientific">Rotaria magnacalcarata</name>
    <dbReference type="NCBI Taxonomy" id="392030"/>
    <lineage>
        <taxon>Eukaryota</taxon>
        <taxon>Metazoa</taxon>
        <taxon>Spiralia</taxon>
        <taxon>Gnathifera</taxon>
        <taxon>Rotifera</taxon>
        <taxon>Eurotatoria</taxon>
        <taxon>Bdelloidea</taxon>
        <taxon>Philodinida</taxon>
        <taxon>Philodinidae</taxon>
        <taxon>Rotaria</taxon>
    </lineage>
</organism>
<dbReference type="SUPFAM" id="SSF48452">
    <property type="entry name" value="TPR-like"/>
    <property type="match status" value="1"/>
</dbReference>
<name>A0A816MHI0_9BILA</name>
<protein>
    <recommendedName>
        <fullName evidence="5">Tetratricopeptide repeat protein</fullName>
    </recommendedName>
</protein>
<sequence>MKARCLPSNHSELAVSYCSIGLTHLALNHYDEVIIYYTQNLSMSQVYRAKEKGSQLALKHFQKAIDIYTKSLSREHPYIDLSLMYIGDILCDQDAYQYAQEAFKILEMQLSRDHR</sequence>
<evidence type="ECO:0008006" key="5">
    <source>
        <dbReference type="Google" id="ProtNLM"/>
    </source>
</evidence>
<dbReference type="AlphaFoldDB" id="A0A816MHI0"/>
<dbReference type="Proteomes" id="UP000676336">
    <property type="component" value="Unassembled WGS sequence"/>
</dbReference>
<dbReference type="EMBL" id="CAJNRE010002534">
    <property type="protein sequence ID" value="CAF1983977.1"/>
    <property type="molecule type" value="Genomic_DNA"/>
</dbReference>
<dbReference type="InterPro" id="IPR011990">
    <property type="entry name" value="TPR-like_helical_dom_sf"/>
</dbReference>
<dbReference type="EMBL" id="CAJNOW010014917">
    <property type="protein sequence ID" value="CAF1636337.1"/>
    <property type="molecule type" value="Genomic_DNA"/>
</dbReference>
<evidence type="ECO:0000313" key="4">
    <source>
        <dbReference type="Proteomes" id="UP000663824"/>
    </source>
</evidence>
<dbReference type="Proteomes" id="UP000663824">
    <property type="component" value="Unassembled WGS sequence"/>
</dbReference>
<comment type="caution">
    <text evidence="2">The sequence shown here is derived from an EMBL/GenBank/DDBJ whole genome shotgun (WGS) entry which is preliminary data.</text>
</comment>
<dbReference type="Gene3D" id="1.25.40.10">
    <property type="entry name" value="Tetratricopeptide repeat domain"/>
    <property type="match status" value="1"/>
</dbReference>
<dbReference type="Proteomes" id="UP000663834">
    <property type="component" value="Unassembled WGS sequence"/>
</dbReference>